<name>A0A172XY39_9FLAO</name>
<dbReference type="RefSeq" id="WP_066756135.1">
    <property type="nucleotide sequence ID" value="NZ_CP015199.1"/>
</dbReference>
<dbReference type="STRING" id="1685010.A0O34_15020"/>
<organism evidence="2 3">
    <name type="scientific">Chryseobacterium glaciei</name>
    <dbReference type="NCBI Taxonomy" id="1685010"/>
    <lineage>
        <taxon>Bacteria</taxon>
        <taxon>Pseudomonadati</taxon>
        <taxon>Bacteroidota</taxon>
        <taxon>Flavobacteriia</taxon>
        <taxon>Flavobacteriales</taxon>
        <taxon>Weeksellaceae</taxon>
        <taxon>Chryseobacterium group</taxon>
        <taxon>Chryseobacterium</taxon>
    </lineage>
</organism>
<keyword evidence="1" id="KW-0472">Membrane</keyword>
<dbReference type="Proteomes" id="UP000077824">
    <property type="component" value="Chromosome"/>
</dbReference>
<evidence type="ECO:0000313" key="2">
    <source>
        <dbReference type="EMBL" id="ANF51735.1"/>
    </source>
</evidence>
<gene>
    <name evidence="2" type="ORF">A0O34_15020</name>
</gene>
<sequence>MKFFLKTKGTFATGVATFFMIEIILLAMHGYCDVVNSVIKYPAIFNYENSNKLVFTLSRLTSWLYVIFGGFTFISIVTFLSLGKYSISKEN</sequence>
<evidence type="ECO:0000313" key="3">
    <source>
        <dbReference type="Proteomes" id="UP000077824"/>
    </source>
</evidence>
<keyword evidence="1" id="KW-1133">Transmembrane helix</keyword>
<reference evidence="2 3" key="1">
    <citation type="submission" date="2016-04" db="EMBL/GenBank/DDBJ databases">
        <title>Complete Genome Sequence of Chryseobacterium sp. IHBB 10212.</title>
        <authorList>
            <person name="Pal M."/>
            <person name="Swarnkar M.K."/>
            <person name="Kaushal K."/>
            <person name="Chhibber S."/>
            <person name="Singh A.K."/>
            <person name="Gulati A."/>
        </authorList>
    </citation>
    <scope>NUCLEOTIDE SEQUENCE [LARGE SCALE GENOMIC DNA]</scope>
    <source>
        <strain evidence="2 3">IHBB 10212</strain>
    </source>
</reference>
<dbReference type="EMBL" id="CP015199">
    <property type="protein sequence ID" value="ANF51735.1"/>
    <property type="molecule type" value="Genomic_DNA"/>
</dbReference>
<dbReference type="AlphaFoldDB" id="A0A172XY39"/>
<feature type="transmembrane region" description="Helical" evidence="1">
    <location>
        <begin position="12"/>
        <end position="31"/>
    </location>
</feature>
<accession>A0A172XY39</accession>
<evidence type="ECO:0000256" key="1">
    <source>
        <dbReference type="SAM" id="Phobius"/>
    </source>
</evidence>
<feature type="transmembrane region" description="Helical" evidence="1">
    <location>
        <begin position="63"/>
        <end position="82"/>
    </location>
</feature>
<keyword evidence="1" id="KW-0812">Transmembrane</keyword>
<proteinExistence type="predicted"/>
<keyword evidence="3" id="KW-1185">Reference proteome</keyword>
<protein>
    <submittedName>
        <fullName evidence="2">Uncharacterized protein</fullName>
    </submittedName>
</protein>
<dbReference type="KEGG" id="chh:A0O34_15020"/>